<comment type="caution">
    <text evidence="2">The sequence shown here is derived from an EMBL/GenBank/DDBJ whole genome shotgun (WGS) entry which is preliminary data.</text>
</comment>
<keyword evidence="1" id="KW-0812">Transmembrane</keyword>
<evidence type="ECO:0000256" key="1">
    <source>
        <dbReference type="SAM" id="Phobius"/>
    </source>
</evidence>
<proteinExistence type="predicted"/>
<dbReference type="Pfam" id="PF08570">
    <property type="entry name" value="DUF1761"/>
    <property type="match status" value="1"/>
</dbReference>
<evidence type="ECO:0000313" key="3">
    <source>
        <dbReference type="Proteomes" id="UP000176504"/>
    </source>
</evidence>
<gene>
    <name evidence="2" type="ORF">A3A78_04970</name>
</gene>
<accession>A0A1F4VC18</accession>
<feature type="transmembrane region" description="Helical" evidence="1">
    <location>
        <begin position="83"/>
        <end position="106"/>
    </location>
</feature>
<dbReference type="EMBL" id="MEVI01000004">
    <property type="protein sequence ID" value="OGC54801.1"/>
    <property type="molecule type" value="Genomic_DNA"/>
</dbReference>
<sequence length="143" mass="16273">MLSFQINLLSVLLGSVASMAIGFLWYSPFMFGKHWMKAMGFDAKSMEKMKESMDMRKTYSLAFLSSLVTTYVLNVVTLNFDVLYVWEGVIASFILWLGFIAPVKFIDFLFSRKSTDLFLIDSFYQLSCLVIASVIFVLVSSGF</sequence>
<dbReference type="Proteomes" id="UP000176504">
    <property type="component" value="Unassembled WGS sequence"/>
</dbReference>
<feature type="transmembrane region" description="Helical" evidence="1">
    <location>
        <begin position="6"/>
        <end position="26"/>
    </location>
</feature>
<dbReference type="AlphaFoldDB" id="A0A1F4VC18"/>
<evidence type="ECO:0000313" key="2">
    <source>
        <dbReference type="EMBL" id="OGC54801.1"/>
    </source>
</evidence>
<keyword evidence="1" id="KW-1133">Transmembrane helix</keyword>
<name>A0A1F4VC18_UNCKA</name>
<keyword evidence="1" id="KW-0472">Membrane</keyword>
<evidence type="ECO:0008006" key="4">
    <source>
        <dbReference type="Google" id="ProtNLM"/>
    </source>
</evidence>
<dbReference type="InterPro" id="IPR013879">
    <property type="entry name" value="DUF1761"/>
</dbReference>
<feature type="transmembrane region" description="Helical" evidence="1">
    <location>
        <begin position="58"/>
        <end position="77"/>
    </location>
</feature>
<feature type="transmembrane region" description="Helical" evidence="1">
    <location>
        <begin position="118"/>
        <end position="139"/>
    </location>
</feature>
<protein>
    <recommendedName>
        <fullName evidence="4">DUF1761 domain-containing protein</fullName>
    </recommendedName>
</protein>
<reference evidence="2 3" key="1">
    <citation type="journal article" date="2016" name="Nat. Commun.">
        <title>Thousands of microbial genomes shed light on interconnected biogeochemical processes in an aquifer system.</title>
        <authorList>
            <person name="Anantharaman K."/>
            <person name="Brown C.T."/>
            <person name="Hug L.A."/>
            <person name="Sharon I."/>
            <person name="Castelle C.J."/>
            <person name="Probst A.J."/>
            <person name="Thomas B.C."/>
            <person name="Singh A."/>
            <person name="Wilkins M.J."/>
            <person name="Karaoz U."/>
            <person name="Brodie E.L."/>
            <person name="Williams K.H."/>
            <person name="Hubbard S.S."/>
            <person name="Banfield J.F."/>
        </authorList>
    </citation>
    <scope>NUCLEOTIDE SEQUENCE [LARGE SCALE GENOMIC DNA]</scope>
</reference>
<organism evidence="2 3">
    <name type="scientific">candidate division WWE3 bacterium RIFCSPLOWO2_01_FULL_41_18</name>
    <dbReference type="NCBI Taxonomy" id="1802625"/>
    <lineage>
        <taxon>Bacteria</taxon>
        <taxon>Katanobacteria</taxon>
    </lineage>
</organism>